<proteinExistence type="predicted"/>
<dbReference type="EMBL" id="KQ460500">
    <property type="protein sequence ID" value="KPJ14199.1"/>
    <property type="molecule type" value="Genomic_DNA"/>
</dbReference>
<evidence type="ECO:0000313" key="3">
    <source>
        <dbReference type="Proteomes" id="UP000053240"/>
    </source>
</evidence>
<keyword evidence="3" id="KW-1185">Reference proteome</keyword>
<feature type="compositionally biased region" description="Basic residues" evidence="1">
    <location>
        <begin position="70"/>
        <end position="79"/>
    </location>
</feature>
<protein>
    <submittedName>
        <fullName evidence="2">Uncharacterized protein</fullName>
    </submittedName>
</protein>
<sequence>MSAMTGPMNMGAVRRQTTEQQNSKNMALVSGVTTAEALTRQSCVCEVNKLVGEKARVIGQGKVGSGGSKSRSHRVRAHTMRGGGMFG</sequence>
<reference evidence="2 3" key="1">
    <citation type="journal article" date="2015" name="Nat. Commun.">
        <title>Outbred genome sequencing and CRISPR/Cas9 gene editing in butterflies.</title>
        <authorList>
            <person name="Li X."/>
            <person name="Fan D."/>
            <person name="Zhang W."/>
            <person name="Liu G."/>
            <person name="Zhang L."/>
            <person name="Zhao L."/>
            <person name="Fang X."/>
            <person name="Chen L."/>
            <person name="Dong Y."/>
            <person name="Chen Y."/>
            <person name="Ding Y."/>
            <person name="Zhao R."/>
            <person name="Feng M."/>
            <person name="Zhu Y."/>
            <person name="Feng Y."/>
            <person name="Jiang X."/>
            <person name="Zhu D."/>
            <person name="Xiang H."/>
            <person name="Feng X."/>
            <person name="Li S."/>
            <person name="Wang J."/>
            <person name="Zhang G."/>
            <person name="Kronforst M.R."/>
            <person name="Wang W."/>
        </authorList>
    </citation>
    <scope>NUCLEOTIDE SEQUENCE [LARGE SCALE GENOMIC DNA]</scope>
    <source>
        <strain evidence="2">Ya'a_city_454_Pm</strain>
        <tissue evidence="2">Whole body</tissue>
    </source>
</reference>
<gene>
    <name evidence="2" type="ORF">RR48_06949</name>
</gene>
<dbReference type="Proteomes" id="UP000053240">
    <property type="component" value="Unassembled WGS sequence"/>
</dbReference>
<organism evidence="2 3">
    <name type="scientific">Papilio machaon</name>
    <name type="common">Old World swallowtail butterfly</name>
    <dbReference type="NCBI Taxonomy" id="76193"/>
    <lineage>
        <taxon>Eukaryota</taxon>
        <taxon>Metazoa</taxon>
        <taxon>Ecdysozoa</taxon>
        <taxon>Arthropoda</taxon>
        <taxon>Hexapoda</taxon>
        <taxon>Insecta</taxon>
        <taxon>Pterygota</taxon>
        <taxon>Neoptera</taxon>
        <taxon>Endopterygota</taxon>
        <taxon>Lepidoptera</taxon>
        <taxon>Glossata</taxon>
        <taxon>Ditrysia</taxon>
        <taxon>Papilionoidea</taxon>
        <taxon>Papilionidae</taxon>
        <taxon>Papilioninae</taxon>
        <taxon>Papilio</taxon>
    </lineage>
</organism>
<dbReference type="InParanoid" id="A0A194R9L7"/>
<evidence type="ECO:0000256" key="1">
    <source>
        <dbReference type="SAM" id="MobiDB-lite"/>
    </source>
</evidence>
<feature type="region of interest" description="Disordered" evidence="1">
    <location>
        <begin position="60"/>
        <end position="87"/>
    </location>
</feature>
<evidence type="ECO:0000313" key="2">
    <source>
        <dbReference type="EMBL" id="KPJ14199.1"/>
    </source>
</evidence>
<feature type="region of interest" description="Disordered" evidence="1">
    <location>
        <begin position="1"/>
        <end position="24"/>
    </location>
</feature>
<accession>A0A194R9L7</accession>
<dbReference type="AlphaFoldDB" id="A0A194R9L7"/>
<name>A0A194R9L7_PAPMA</name>